<dbReference type="SUPFAM" id="SSF52402">
    <property type="entry name" value="Adenine nucleotide alpha hydrolases-like"/>
    <property type="match status" value="1"/>
</dbReference>
<dbReference type="GO" id="GO:0005524">
    <property type="term" value="F:ATP binding"/>
    <property type="evidence" value="ECO:0007669"/>
    <property type="project" value="UniProtKB-UniRule"/>
</dbReference>
<evidence type="ECO:0000256" key="1">
    <source>
        <dbReference type="ARBA" id="ARBA00005061"/>
    </source>
</evidence>
<keyword evidence="10" id="KW-0671">Queuosine biosynthesis</keyword>
<comment type="pathway">
    <text evidence="1 10">Purine metabolism; 7-cyano-7-deazaguanine biosynthesis.</text>
</comment>
<accession>A0A520X9T6</accession>
<feature type="binding site" evidence="10">
    <location>
        <position position="224"/>
    </location>
    <ligand>
        <name>Zn(2+)</name>
        <dbReference type="ChEBI" id="CHEBI:29105"/>
    </ligand>
</feature>
<keyword evidence="3 10" id="KW-0479">Metal-binding</keyword>
<evidence type="ECO:0000256" key="2">
    <source>
        <dbReference type="ARBA" id="ARBA00022598"/>
    </source>
</evidence>
<evidence type="ECO:0000313" key="12">
    <source>
        <dbReference type="Proteomes" id="UP000322454"/>
    </source>
</evidence>
<dbReference type="EMBL" id="SHMQ01000027">
    <property type="protein sequence ID" value="RZV37924.1"/>
    <property type="molecule type" value="Genomic_DNA"/>
</dbReference>
<evidence type="ECO:0000256" key="9">
    <source>
        <dbReference type="ARBA" id="ARBA00047890"/>
    </source>
</evidence>
<dbReference type="CDD" id="cd01995">
    <property type="entry name" value="QueC-like"/>
    <property type="match status" value="1"/>
</dbReference>
<dbReference type="Gene3D" id="3.40.50.620">
    <property type="entry name" value="HUPs"/>
    <property type="match status" value="1"/>
</dbReference>
<keyword evidence="4 10" id="KW-0547">Nucleotide-binding</keyword>
<comment type="function">
    <text evidence="10">Catalyzes the ATP-dependent conversion of 7-carboxy-7-deazaguanine (CDG) to 7-cyano-7-deazaguanine (preQ(0)).</text>
</comment>
<evidence type="ECO:0000256" key="8">
    <source>
        <dbReference type="ARBA" id="ARBA00039149"/>
    </source>
</evidence>
<feature type="binding site" evidence="10">
    <location>
        <position position="221"/>
    </location>
    <ligand>
        <name>Zn(2+)</name>
        <dbReference type="ChEBI" id="CHEBI:29105"/>
    </ligand>
</feature>
<dbReference type="EC" id="6.3.4.20" evidence="8 10"/>
<comment type="similarity">
    <text evidence="7 10">Belongs to the QueC family.</text>
</comment>
<evidence type="ECO:0000256" key="6">
    <source>
        <dbReference type="ARBA" id="ARBA00022840"/>
    </source>
</evidence>
<dbReference type="GO" id="GO:0008616">
    <property type="term" value="P:tRNA queuosine(34) biosynthetic process"/>
    <property type="evidence" value="ECO:0007669"/>
    <property type="project" value="UniProtKB-UniRule"/>
</dbReference>
<comment type="catalytic activity">
    <reaction evidence="9 10">
        <text>7-carboxy-7-carbaguanine + NH4(+) + 2 ATP = 7-cyano-7-carbaguanine + 2 AMP + 2 diphosphate + 2 H(+)</text>
        <dbReference type="Rhea" id="RHEA:27982"/>
        <dbReference type="ChEBI" id="CHEBI:15378"/>
        <dbReference type="ChEBI" id="CHEBI:28938"/>
        <dbReference type="ChEBI" id="CHEBI:30616"/>
        <dbReference type="ChEBI" id="CHEBI:33019"/>
        <dbReference type="ChEBI" id="CHEBI:45075"/>
        <dbReference type="ChEBI" id="CHEBI:61036"/>
        <dbReference type="ChEBI" id="CHEBI:456215"/>
        <dbReference type="EC" id="6.3.4.20"/>
    </reaction>
</comment>
<dbReference type="HAMAP" id="MF_01633">
    <property type="entry name" value="QueC"/>
    <property type="match status" value="1"/>
</dbReference>
<dbReference type="Proteomes" id="UP000322454">
    <property type="component" value="Unassembled WGS sequence"/>
</dbReference>
<dbReference type="GO" id="GO:0016879">
    <property type="term" value="F:ligase activity, forming carbon-nitrogen bonds"/>
    <property type="evidence" value="ECO:0007669"/>
    <property type="project" value="UniProtKB-UniRule"/>
</dbReference>
<evidence type="ECO:0000256" key="4">
    <source>
        <dbReference type="ARBA" id="ARBA00022741"/>
    </source>
</evidence>
<dbReference type="PANTHER" id="PTHR42914:SF1">
    <property type="entry name" value="7-CYANO-7-DEAZAGUANINE SYNTHASE"/>
    <property type="match status" value="1"/>
</dbReference>
<dbReference type="PIRSF" id="PIRSF006293">
    <property type="entry name" value="ExsB"/>
    <property type="match status" value="1"/>
</dbReference>
<protein>
    <recommendedName>
        <fullName evidence="8 10">7-cyano-7-deazaguanine synthase</fullName>
        <ecNumber evidence="8 10">6.3.4.20</ecNumber>
    </recommendedName>
    <alternativeName>
        <fullName evidence="10">7-cyano-7-carbaguanine synthase</fullName>
    </alternativeName>
    <alternativeName>
        <fullName evidence="10">PreQ(0) synthase</fullName>
    </alternativeName>
    <alternativeName>
        <fullName evidence="10">Queuosine biosynthesis protein QueC</fullName>
    </alternativeName>
</protein>
<keyword evidence="6 10" id="KW-0067">ATP-binding</keyword>
<dbReference type="InterPro" id="IPR018317">
    <property type="entry name" value="QueC"/>
</dbReference>
<evidence type="ECO:0000256" key="5">
    <source>
        <dbReference type="ARBA" id="ARBA00022833"/>
    </source>
</evidence>
<gene>
    <name evidence="10 11" type="primary">queC</name>
    <name evidence="11" type="ORF">EVJ48_08050</name>
</gene>
<keyword evidence="2 10" id="KW-0436">Ligase</keyword>
<keyword evidence="5 10" id="KW-0862">Zinc</keyword>
<feature type="binding site" evidence="10">
    <location>
        <position position="227"/>
    </location>
    <ligand>
        <name>Zn(2+)</name>
        <dbReference type="ChEBI" id="CHEBI:29105"/>
    </ligand>
</feature>
<proteinExistence type="inferred from homology"/>
<name>A0A520X9T6_9DELT</name>
<dbReference type="UniPathway" id="UPA00391"/>
<organism evidence="11 12">
    <name type="scientific">Candidatus Acidulodesulfobacterium acidiphilum</name>
    <dbReference type="NCBI Taxonomy" id="2597224"/>
    <lineage>
        <taxon>Bacteria</taxon>
        <taxon>Deltaproteobacteria</taxon>
        <taxon>Candidatus Acidulodesulfobacterales</taxon>
        <taxon>Candidatus Acidulodesulfobacterium</taxon>
    </lineage>
</organism>
<dbReference type="NCBIfam" id="TIGR00364">
    <property type="entry name" value="7-cyano-7-deazaguanine synthase QueC"/>
    <property type="match status" value="1"/>
</dbReference>
<evidence type="ECO:0000256" key="3">
    <source>
        <dbReference type="ARBA" id="ARBA00022723"/>
    </source>
</evidence>
<evidence type="ECO:0000313" key="11">
    <source>
        <dbReference type="EMBL" id="RZV37924.1"/>
    </source>
</evidence>
<dbReference type="InterPro" id="IPR014729">
    <property type="entry name" value="Rossmann-like_a/b/a_fold"/>
</dbReference>
<evidence type="ECO:0000256" key="10">
    <source>
        <dbReference type="HAMAP-Rule" id="MF_01633"/>
    </source>
</evidence>
<comment type="cofactor">
    <cofactor evidence="10">
        <name>Zn(2+)</name>
        <dbReference type="ChEBI" id="CHEBI:29105"/>
    </cofactor>
    <text evidence="10">Binds 1 zinc ion per subunit.</text>
</comment>
<reference evidence="11 12" key="1">
    <citation type="submission" date="2019-01" db="EMBL/GenBank/DDBJ databases">
        <title>Insights into ecological role of a new deltaproteobacterial order Candidatus Sinidesulfobacterales (Sva0485) by metagenomics and metatranscriptomics.</title>
        <authorList>
            <person name="Tan S."/>
            <person name="Liu J."/>
            <person name="Fang Y."/>
            <person name="Hedlund B."/>
            <person name="Lian Z.-H."/>
            <person name="Huang L.-Y."/>
            <person name="Li J.-T."/>
            <person name="Huang L.-N."/>
            <person name="Li W.-J."/>
            <person name="Jiang H.-C."/>
            <person name="Dong H.-L."/>
            <person name="Shu W.-S."/>
        </authorList>
    </citation>
    <scope>NUCLEOTIDE SEQUENCE [LARGE SCALE GENOMIC DNA]</scope>
    <source>
        <strain evidence="11">AP4</strain>
    </source>
</reference>
<comment type="caution">
    <text evidence="11">The sequence shown here is derived from an EMBL/GenBank/DDBJ whole genome shotgun (WGS) entry which is preliminary data.</text>
</comment>
<feature type="binding site" evidence="10">
    <location>
        <position position="212"/>
    </location>
    <ligand>
        <name>Zn(2+)</name>
        <dbReference type="ChEBI" id="CHEBI:29105"/>
    </ligand>
</feature>
<dbReference type="Pfam" id="PF06508">
    <property type="entry name" value="QueC"/>
    <property type="match status" value="1"/>
</dbReference>
<feature type="binding site" evidence="10">
    <location>
        <begin position="21"/>
        <end position="31"/>
    </location>
    <ligand>
        <name>ATP</name>
        <dbReference type="ChEBI" id="CHEBI:30616"/>
    </ligand>
</feature>
<dbReference type="GO" id="GO:0008270">
    <property type="term" value="F:zinc ion binding"/>
    <property type="evidence" value="ECO:0007669"/>
    <property type="project" value="UniProtKB-UniRule"/>
</dbReference>
<sequence>MNINDNKHNGGYKNKKAVVLFSGGLDSTTTLKIAIDEGFEPVPVTFFYNQRHETEIEHAKNIINFFGLKKHIIVNLDFSGIKGSALIDKNIKVPKNRIKAERTSDNIEKNDIPATYVPARNTIFLSYALAAAEVEKASDIFIGANYIDYSGYPDCRPEYLASFENMANLATKAGVTGEISFKINAPLLRLTKKDIILKAVEIGAPLNLTHSCYDPIEGLACGVCDSCILRKRGFEEAGINDPTQYFNRRH</sequence>
<evidence type="ECO:0000256" key="7">
    <source>
        <dbReference type="ARBA" id="ARBA00037993"/>
    </source>
</evidence>
<dbReference type="PANTHER" id="PTHR42914">
    <property type="entry name" value="7-CYANO-7-DEAZAGUANINE SYNTHASE"/>
    <property type="match status" value="1"/>
</dbReference>
<dbReference type="AlphaFoldDB" id="A0A520X9T6"/>